<proteinExistence type="predicted"/>
<evidence type="ECO:0000256" key="1">
    <source>
        <dbReference type="SAM" id="Phobius"/>
    </source>
</evidence>
<evidence type="ECO:0000313" key="6">
    <source>
        <dbReference type="Proteomes" id="UP000622638"/>
    </source>
</evidence>
<dbReference type="GO" id="GO:0006508">
    <property type="term" value="P:proteolysis"/>
    <property type="evidence" value="ECO:0007669"/>
    <property type="project" value="UniProtKB-KW"/>
</dbReference>
<keyword evidence="4" id="KW-0482">Metalloprotease</keyword>
<reference evidence="3" key="4">
    <citation type="submission" date="2024-05" db="EMBL/GenBank/DDBJ databases">
        <authorList>
            <person name="Sun Q."/>
            <person name="Zhou Y."/>
        </authorList>
    </citation>
    <scope>NUCLEOTIDE SEQUENCE</scope>
    <source>
        <strain evidence="3">CGMCC 1.15931</strain>
    </source>
</reference>
<reference evidence="6" key="2">
    <citation type="journal article" date="2019" name="Int. J. Syst. Evol. Microbiol.">
        <title>The Global Catalogue of Microorganisms (GCM) 10K type strain sequencing project: providing services to taxonomists for standard genome sequencing and annotation.</title>
        <authorList>
            <consortium name="The Broad Institute Genomics Platform"/>
            <consortium name="The Broad Institute Genome Sequencing Center for Infectious Disease"/>
            <person name="Wu L."/>
            <person name="Ma J."/>
        </authorList>
    </citation>
    <scope>NUCLEOTIDE SEQUENCE [LARGE SCALE GENOMIC DNA]</scope>
    <source>
        <strain evidence="6">CGMCC 1.15931</strain>
    </source>
</reference>
<dbReference type="GO" id="GO:0004175">
    <property type="term" value="F:endopeptidase activity"/>
    <property type="evidence" value="ECO:0007669"/>
    <property type="project" value="UniProtKB-ARBA"/>
</dbReference>
<keyword evidence="1" id="KW-0472">Membrane</keyword>
<protein>
    <submittedName>
        <fullName evidence="4">CPBP family intramembrane metalloprotease</fullName>
    </submittedName>
</protein>
<dbReference type="AlphaFoldDB" id="A0A6I3T3D1"/>
<dbReference type="EMBL" id="BMKG01000028">
    <property type="protein sequence ID" value="GGC20451.1"/>
    <property type="molecule type" value="Genomic_DNA"/>
</dbReference>
<reference evidence="4 5" key="3">
    <citation type="submission" date="2019-11" db="EMBL/GenBank/DDBJ databases">
        <title>Type strains purchased from KCTC, JCM and DSMZ.</title>
        <authorList>
            <person name="Lu H."/>
        </authorList>
    </citation>
    <scope>NUCLEOTIDE SEQUENCE [LARGE SCALE GENOMIC DNA]</scope>
    <source>
        <strain evidence="4 5">KCTC 52429</strain>
    </source>
</reference>
<dbReference type="EMBL" id="WNKZ01000067">
    <property type="protein sequence ID" value="MTV54972.1"/>
    <property type="molecule type" value="Genomic_DNA"/>
</dbReference>
<dbReference type="GO" id="GO:0080120">
    <property type="term" value="P:CAAX-box protein maturation"/>
    <property type="evidence" value="ECO:0007669"/>
    <property type="project" value="UniProtKB-ARBA"/>
</dbReference>
<dbReference type="Proteomes" id="UP000622638">
    <property type="component" value="Unassembled WGS sequence"/>
</dbReference>
<keyword evidence="1" id="KW-1133">Transmembrane helix</keyword>
<dbReference type="RefSeq" id="WP_155472253.1">
    <property type="nucleotide sequence ID" value="NZ_BMKG01000028.1"/>
</dbReference>
<accession>A0A6I3T3D1</accession>
<name>A0A6I3T3D1_9BURK</name>
<feature type="domain" description="CAAX prenyl protease 2/Lysostaphin resistance protein A-like" evidence="2">
    <location>
        <begin position="92"/>
        <end position="176"/>
    </location>
</feature>
<feature type="transmembrane region" description="Helical" evidence="1">
    <location>
        <begin position="145"/>
        <end position="173"/>
    </location>
</feature>
<evidence type="ECO:0000313" key="4">
    <source>
        <dbReference type="EMBL" id="MTV54972.1"/>
    </source>
</evidence>
<organism evidence="4 5">
    <name type="scientific">Pseudoduganella buxea</name>
    <dbReference type="NCBI Taxonomy" id="1949069"/>
    <lineage>
        <taxon>Bacteria</taxon>
        <taxon>Pseudomonadati</taxon>
        <taxon>Pseudomonadota</taxon>
        <taxon>Betaproteobacteria</taxon>
        <taxon>Burkholderiales</taxon>
        <taxon>Oxalobacteraceae</taxon>
        <taxon>Telluria group</taxon>
        <taxon>Pseudoduganella</taxon>
    </lineage>
</organism>
<dbReference type="Proteomes" id="UP000430634">
    <property type="component" value="Unassembled WGS sequence"/>
</dbReference>
<keyword evidence="4" id="KW-0378">Hydrolase</keyword>
<reference evidence="3" key="1">
    <citation type="journal article" date="2014" name="Int. J. Syst. Evol. Microbiol.">
        <title>Complete genome of a new Firmicutes species belonging to the dominant human colonic microbiota ('Ruminococcus bicirculans') reveals two chromosomes and a selective capacity to utilize plant glucans.</title>
        <authorList>
            <consortium name="NISC Comparative Sequencing Program"/>
            <person name="Wegmann U."/>
            <person name="Louis P."/>
            <person name="Goesmann A."/>
            <person name="Henrissat B."/>
            <person name="Duncan S.H."/>
            <person name="Flint H.J."/>
        </authorList>
    </citation>
    <scope>NUCLEOTIDE SEQUENCE</scope>
    <source>
        <strain evidence="3">CGMCC 1.15931</strain>
    </source>
</reference>
<dbReference type="GO" id="GO:0008237">
    <property type="term" value="F:metallopeptidase activity"/>
    <property type="evidence" value="ECO:0007669"/>
    <property type="project" value="UniProtKB-KW"/>
</dbReference>
<sequence>MTTATISLRRQAITCAALCTVAALLFLLWPPPAGALSGTLGLDWADQLLAGIGLGALYWGVAEAAYRFLPNGKGSQAVVDSYSRLDLSGWRPLWISLAAGLGEELLFRGALQPHLGLWFTSALFALAHVKAYRIDRLDRTTLLQLGGLFGAGVALGALAWFLGLLTVILFHVAMDVAGLLLVRRAALGTAVSSNGP</sequence>
<dbReference type="OrthoDB" id="9779573at2"/>
<evidence type="ECO:0000313" key="5">
    <source>
        <dbReference type="Proteomes" id="UP000430634"/>
    </source>
</evidence>
<comment type="caution">
    <text evidence="4">The sequence shown here is derived from an EMBL/GenBank/DDBJ whole genome shotgun (WGS) entry which is preliminary data.</text>
</comment>
<evidence type="ECO:0000313" key="3">
    <source>
        <dbReference type="EMBL" id="GGC20451.1"/>
    </source>
</evidence>
<dbReference type="Pfam" id="PF02517">
    <property type="entry name" value="Rce1-like"/>
    <property type="match status" value="1"/>
</dbReference>
<keyword evidence="4" id="KW-0645">Protease</keyword>
<keyword evidence="1" id="KW-0812">Transmembrane</keyword>
<dbReference type="InterPro" id="IPR003675">
    <property type="entry name" value="Rce1/LyrA-like_dom"/>
</dbReference>
<evidence type="ECO:0000259" key="2">
    <source>
        <dbReference type="Pfam" id="PF02517"/>
    </source>
</evidence>
<feature type="transmembrane region" description="Helical" evidence="1">
    <location>
        <begin position="47"/>
        <end position="69"/>
    </location>
</feature>
<keyword evidence="6" id="KW-1185">Reference proteome</keyword>
<gene>
    <name evidence="3" type="ORF">GCM10011572_47320</name>
    <name evidence="4" type="ORF">GM672_19770</name>
</gene>